<evidence type="ECO:0000313" key="2">
    <source>
        <dbReference type="Proteomes" id="UP000621500"/>
    </source>
</evidence>
<keyword evidence="2" id="KW-1185">Reference proteome</keyword>
<accession>A0ABQ4EUC0</accession>
<dbReference type="Gene3D" id="3.40.50.1820">
    <property type="entry name" value="alpha/beta hydrolase"/>
    <property type="match status" value="1"/>
</dbReference>
<reference evidence="1 2" key="1">
    <citation type="submission" date="2021-01" db="EMBL/GenBank/DDBJ databases">
        <title>Whole genome shotgun sequence of Plantactinospora mayteni NBRC 109088.</title>
        <authorList>
            <person name="Komaki H."/>
            <person name="Tamura T."/>
        </authorList>
    </citation>
    <scope>NUCLEOTIDE SEQUENCE [LARGE SCALE GENOMIC DNA]</scope>
    <source>
        <strain evidence="1 2">NBRC 109088</strain>
    </source>
</reference>
<proteinExistence type="predicted"/>
<protein>
    <submittedName>
        <fullName evidence="1">Uncharacterized protein</fullName>
    </submittedName>
</protein>
<comment type="caution">
    <text evidence="1">The sequence shown here is derived from an EMBL/GenBank/DDBJ whole genome shotgun (WGS) entry which is preliminary data.</text>
</comment>
<name>A0ABQ4EUC0_9ACTN</name>
<dbReference type="EMBL" id="BONX01000033">
    <property type="protein sequence ID" value="GIG98259.1"/>
    <property type="molecule type" value="Genomic_DNA"/>
</dbReference>
<sequence length="109" mass="12218">MIPRTYVKLLRDQAIRPKMQDKFIDNIGDCRIRTLQSRHNAMISHPVELVRCPLTFTGFRWVLWILAGDGERLPIVWLVGRATAGQPIRTPPGVLWWAAGITSGLAGTG</sequence>
<dbReference type="Proteomes" id="UP000621500">
    <property type="component" value="Unassembled WGS sequence"/>
</dbReference>
<gene>
    <name evidence="1" type="ORF">Pma05_48320</name>
</gene>
<organism evidence="1 2">
    <name type="scientific">Plantactinospora mayteni</name>
    <dbReference type="NCBI Taxonomy" id="566021"/>
    <lineage>
        <taxon>Bacteria</taxon>
        <taxon>Bacillati</taxon>
        <taxon>Actinomycetota</taxon>
        <taxon>Actinomycetes</taxon>
        <taxon>Micromonosporales</taxon>
        <taxon>Micromonosporaceae</taxon>
        <taxon>Plantactinospora</taxon>
    </lineage>
</organism>
<dbReference type="RefSeq" id="WP_203859713.1">
    <property type="nucleotide sequence ID" value="NZ_BONX01000033.1"/>
</dbReference>
<dbReference type="InterPro" id="IPR029058">
    <property type="entry name" value="AB_hydrolase_fold"/>
</dbReference>
<evidence type="ECO:0000313" key="1">
    <source>
        <dbReference type="EMBL" id="GIG98259.1"/>
    </source>
</evidence>